<dbReference type="EMBL" id="FQYL01000004">
    <property type="protein sequence ID" value="SHI73342.1"/>
    <property type="molecule type" value="Genomic_DNA"/>
</dbReference>
<sequence length="33" mass="3555">MRSGQSLFAKYHCDDLADDILVALSDATSAPSR</sequence>
<dbReference type="Proteomes" id="UP000184390">
    <property type="component" value="Unassembled WGS sequence"/>
</dbReference>
<name>A0ABY1I7T0_9ACTO</name>
<gene>
    <name evidence="1" type="ORF">SAMN05216246_104142</name>
</gene>
<proteinExistence type="predicted"/>
<keyword evidence="2" id="KW-1185">Reference proteome</keyword>
<evidence type="ECO:0000313" key="1">
    <source>
        <dbReference type="EMBL" id="SHI73342.1"/>
    </source>
</evidence>
<protein>
    <submittedName>
        <fullName evidence="1">Uncharacterized protein</fullName>
    </submittedName>
</protein>
<reference evidence="1 2" key="1">
    <citation type="submission" date="2016-11" db="EMBL/GenBank/DDBJ databases">
        <authorList>
            <person name="Varghese N."/>
            <person name="Submissions S."/>
        </authorList>
    </citation>
    <scope>NUCLEOTIDE SEQUENCE [LARGE SCALE GENOMIC DNA]</scope>
    <source>
        <strain evidence="1 2">PA</strain>
    </source>
</reference>
<organism evidence="1 2">
    <name type="scientific">Actinomyces denticolens</name>
    <dbReference type="NCBI Taxonomy" id="52767"/>
    <lineage>
        <taxon>Bacteria</taxon>
        <taxon>Bacillati</taxon>
        <taxon>Actinomycetota</taxon>
        <taxon>Actinomycetes</taxon>
        <taxon>Actinomycetales</taxon>
        <taxon>Actinomycetaceae</taxon>
        <taxon>Actinomyces</taxon>
    </lineage>
</organism>
<comment type="caution">
    <text evidence="1">The sequence shown here is derived from an EMBL/GenBank/DDBJ whole genome shotgun (WGS) entry which is preliminary data.</text>
</comment>
<evidence type="ECO:0000313" key="2">
    <source>
        <dbReference type="Proteomes" id="UP000184390"/>
    </source>
</evidence>
<accession>A0ABY1I7T0</accession>